<feature type="transmembrane region" description="Helical" evidence="2">
    <location>
        <begin position="525"/>
        <end position="547"/>
    </location>
</feature>
<keyword evidence="2" id="KW-0472">Membrane</keyword>
<evidence type="ECO:0000256" key="1">
    <source>
        <dbReference type="SAM" id="Coils"/>
    </source>
</evidence>
<feature type="coiled-coil region" evidence="1">
    <location>
        <begin position="11"/>
        <end position="38"/>
    </location>
</feature>
<dbReference type="AlphaFoldDB" id="A0A3B0TY15"/>
<feature type="transmembrane region" description="Helical" evidence="2">
    <location>
        <begin position="498"/>
        <end position="519"/>
    </location>
</feature>
<keyword evidence="2" id="KW-0812">Transmembrane</keyword>
<feature type="transmembrane region" description="Helical" evidence="2">
    <location>
        <begin position="293"/>
        <end position="313"/>
    </location>
</feature>
<evidence type="ECO:0000313" key="3">
    <source>
        <dbReference type="EMBL" id="VAW18347.1"/>
    </source>
</evidence>
<feature type="transmembrane region" description="Helical" evidence="2">
    <location>
        <begin position="394"/>
        <end position="412"/>
    </location>
</feature>
<gene>
    <name evidence="3" type="ORF">MNBD_BACTEROID01-845</name>
</gene>
<feature type="transmembrane region" description="Helical" evidence="2">
    <location>
        <begin position="319"/>
        <end position="337"/>
    </location>
</feature>
<reference evidence="3" key="1">
    <citation type="submission" date="2018-06" db="EMBL/GenBank/DDBJ databases">
        <authorList>
            <person name="Zhirakovskaya E."/>
        </authorList>
    </citation>
    <scope>NUCLEOTIDE SEQUENCE</scope>
</reference>
<feature type="transmembrane region" description="Helical" evidence="2">
    <location>
        <begin position="418"/>
        <end position="435"/>
    </location>
</feature>
<feature type="transmembrane region" description="Helical" evidence="2">
    <location>
        <begin position="155"/>
        <end position="176"/>
    </location>
</feature>
<keyword evidence="1" id="KW-0175">Coiled coil</keyword>
<proteinExistence type="predicted"/>
<feature type="transmembrane region" description="Helical" evidence="2">
    <location>
        <begin position="101"/>
        <end position="120"/>
    </location>
</feature>
<keyword evidence="2" id="KW-1133">Transmembrane helix</keyword>
<feature type="transmembrane region" description="Helical" evidence="2">
    <location>
        <begin position="447"/>
        <end position="468"/>
    </location>
</feature>
<feature type="transmembrane region" description="Helical" evidence="2">
    <location>
        <begin position="229"/>
        <end position="251"/>
    </location>
</feature>
<feature type="transmembrane region" description="Helical" evidence="2">
    <location>
        <begin position="132"/>
        <end position="149"/>
    </location>
</feature>
<evidence type="ECO:0008006" key="4">
    <source>
        <dbReference type="Google" id="ProtNLM"/>
    </source>
</evidence>
<protein>
    <recommendedName>
        <fullName evidence="4">DUF2339 domain-containing protein</fullName>
    </recommendedName>
</protein>
<feature type="transmembrane region" description="Helical" evidence="2">
    <location>
        <begin position="263"/>
        <end position="281"/>
    </location>
</feature>
<evidence type="ECO:0000256" key="2">
    <source>
        <dbReference type="SAM" id="Phobius"/>
    </source>
</evidence>
<sequence>MQKEKPGQPELKKLKKQLLSLEKRLTKVEKSINKIKSQDIRIPEVQQEQTETDIDIQFPFRSKGSIESSIGEYGMAWLGNIVLLFGIVFLVQYLFKSGTPVLSAFVGYAAIAGIYTGSYFTREAYSYLSKLFYYNGHLLLYFLTLRLHFFQSNPLIKNLNIELSIVIIVLGALFYLSYRRKSQLMAGVVLLMMLILGIISNSTHFLLGISTFTALLSVFLYYRFGWIKIVIAFISFVYLVLLNWLLSNPFIGNELVLRESHEFGFLYLIAIGVIYSLLAILPKKGNTSNDLLITSVIWNGLGFTFILLLTVFSYFSSNYVLIFGIIALFCLIYSIVLQSHSFLKITASIYALYGFIAISVTIYGIFLFPKAYMLLSIQSFLVVSMALWFRSRFIVVMNTILFVLLMIFYLNSPVSYNSTNFSFMFVAFITARVINWKKERLNIKTEFLRNIYLVSGFIMTLIAFYHAIPKSFVTASWIFVAILFFILSLLLKNVKYRWLAIATMIASAINLLLVDMSNINIEYRILIFLFLAIISIAISIFYTKWFIKRKG</sequence>
<feature type="transmembrane region" description="Helical" evidence="2">
    <location>
        <begin position="349"/>
        <end position="366"/>
    </location>
</feature>
<feature type="transmembrane region" description="Helical" evidence="2">
    <location>
        <begin position="474"/>
        <end position="491"/>
    </location>
</feature>
<dbReference type="EMBL" id="UOEP01000085">
    <property type="protein sequence ID" value="VAW18347.1"/>
    <property type="molecule type" value="Genomic_DNA"/>
</dbReference>
<feature type="transmembrane region" description="Helical" evidence="2">
    <location>
        <begin position="73"/>
        <end position="95"/>
    </location>
</feature>
<organism evidence="3">
    <name type="scientific">hydrothermal vent metagenome</name>
    <dbReference type="NCBI Taxonomy" id="652676"/>
    <lineage>
        <taxon>unclassified sequences</taxon>
        <taxon>metagenomes</taxon>
        <taxon>ecological metagenomes</taxon>
    </lineage>
</organism>
<accession>A0A3B0TY15</accession>
<name>A0A3B0TY15_9ZZZZ</name>
<feature type="transmembrane region" description="Helical" evidence="2">
    <location>
        <begin position="183"/>
        <end position="199"/>
    </location>
</feature>